<dbReference type="EMBL" id="AWUE01015006">
    <property type="protein sequence ID" value="OMO99986.1"/>
    <property type="molecule type" value="Genomic_DNA"/>
</dbReference>
<evidence type="ECO:0000313" key="2">
    <source>
        <dbReference type="Proteomes" id="UP000187203"/>
    </source>
</evidence>
<name>A0A1R3JYT6_9ROSI</name>
<keyword evidence="2" id="KW-1185">Reference proteome</keyword>
<reference evidence="2" key="1">
    <citation type="submission" date="2013-09" db="EMBL/GenBank/DDBJ databases">
        <title>Corchorus olitorius genome sequencing.</title>
        <authorList>
            <person name="Alam M."/>
            <person name="Haque M.S."/>
            <person name="Islam M.S."/>
            <person name="Emdad E.M."/>
            <person name="Islam M.M."/>
            <person name="Ahmed B."/>
            <person name="Halim A."/>
            <person name="Hossen Q.M.M."/>
            <person name="Hossain M.Z."/>
            <person name="Ahmed R."/>
            <person name="Khan M.M."/>
            <person name="Islam R."/>
            <person name="Rashid M.M."/>
            <person name="Khan S.A."/>
            <person name="Rahman M.S."/>
            <person name="Alam M."/>
            <person name="Yahiya A.S."/>
            <person name="Khan M.S."/>
            <person name="Azam M.S."/>
            <person name="Haque T."/>
            <person name="Lashkar M.Z.H."/>
            <person name="Akhand A.I."/>
            <person name="Morshed G."/>
            <person name="Roy S."/>
            <person name="Uddin K.S."/>
            <person name="Rabeya T."/>
            <person name="Hossain A.S."/>
            <person name="Chowdhury A."/>
            <person name="Snigdha A.R."/>
            <person name="Mortoza M.S."/>
            <person name="Matin S.A."/>
            <person name="Hoque S.M.E."/>
            <person name="Islam M.K."/>
            <person name="Roy D.K."/>
            <person name="Haider R."/>
            <person name="Moosa M.M."/>
            <person name="Elias S.M."/>
            <person name="Hasan A.M."/>
            <person name="Jahan S."/>
            <person name="Shafiuddin M."/>
            <person name="Mahmood N."/>
            <person name="Shommy N.S."/>
        </authorList>
    </citation>
    <scope>NUCLEOTIDE SEQUENCE [LARGE SCALE GENOMIC DNA]</scope>
    <source>
        <strain evidence="2">cv. O-4</strain>
    </source>
</reference>
<protein>
    <submittedName>
        <fullName evidence="1">Uncharacterized protein</fullName>
    </submittedName>
</protein>
<proteinExistence type="predicted"/>
<gene>
    <name evidence="1" type="ORF">COLO4_12996</name>
</gene>
<dbReference type="Proteomes" id="UP000187203">
    <property type="component" value="Unassembled WGS sequence"/>
</dbReference>
<evidence type="ECO:0000313" key="1">
    <source>
        <dbReference type="EMBL" id="OMO99986.1"/>
    </source>
</evidence>
<accession>A0A1R3JYT6</accession>
<sequence>MGFREKKAKPSMQKAIERKIEVEAEERVEKRKI</sequence>
<dbReference type="AlphaFoldDB" id="A0A1R3JYT6"/>
<organism evidence="1 2">
    <name type="scientific">Corchorus olitorius</name>
    <dbReference type="NCBI Taxonomy" id="93759"/>
    <lineage>
        <taxon>Eukaryota</taxon>
        <taxon>Viridiplantae</taxon>
        <taxon>Streptophyta</taxon>
        <taxon>Embryophyta</taxon>
        <taxon>Tracheophyta</taxon>
        <taxon>Spermatophyta</taxon>
        <taxon>Magnoliopsida</taxon>
        <taxon>eudicotyledons</taxon>
        <taxon>Gunneridae</taxon>
        <taxon>Pentapetalae</taxon>
        <taxon>rosids</taxon>
        <taxon>malvids</taxon>
        <taxon>Malvales</taxon>
        <taxon>Malvaceae</taxon>
        <taxon>Grewioideae</taxon>
        <taxon>Apeibeae</taxon>
        <taxon>Corchorus</taxon>
    </lineage>
</organism>
<comment type="caution">
    <text evidence="1">The sequence shown here is derived from an EMBL/GenBank/DDBJ whole genome shotgun (WGS) entry which is preliminary data.</text>
</comment>